<proteinExistence type="predicted"/>
<evidence type="ECO:0000313" key="3">
    <source>
        <dbReference type="Proteomes" id="UP001156870"/>
    </source>
</evidence>
<name>A0AA37WLV5_9GAMM</name>
<dbReference type="PANTHER" id="PTHR43162:SF1">
    <property type="entry name" value="PRESTALK A DIFFERENTIATION PROTEIN A"/>
    <property type="match status" value="1"/>
</dbReference>
<reference evidence="2 3" key="1">
    <citation type="journal article" date="2014" name="Int. J. Syst. Evol. Microbiol.">
        <title>Complete genome sequence of Corynebacterium casei LMG S-19264T (=DSM 44701T), isolated from a smear-ripened cheese.</title>
        <authorList>
            <consortium name="US DOE Joint Genome Institute (JGI-PGF)"/>
            <person name="Walter F."/>
            <person name="Albersmeier A."/>
            <person name="Kalinowski J."/>
            <person name="Ruckert C."/>
        </authorList>
    </citation>
    <scope>NUCLEOTIDE SEQUENCE [LARGE SCALE GENOMIC DNA]</scope>
    <source>
        <strain evidence="2 3">NBRC 110095</strain>
    </source>
</reference>
<dbReference type="EMBL" id="BSPD01000038">
    <property type="protein sequence ID" value="GLS26043.1"/>
    <property type="molecule type" value="Genomic_DNA"/>
</dbReference>
<dbReference type="Gene3D" id="3.90.25.10">
    <property type="entry name" value="UDP-galactose 4-epimerase, domain 1"/>
    <property type="match status" value="1"/>
</dbReference>
<dbReference type="Pfam" id="PF05368">
    <property type="entry name" value="NmrA"/>
    <property type="match status" value="1"/>
</dbReference>
<keyword evidence="3" id="KW-1185">Reference proteome</keyword>
<comment type="caution">
    <text evidence="2">The sequence shown here is derived from an EMBL/GenBank/DDBJ whole genome shotgun (WGS) entry which is preliminary data.</text>
</comment>
<dbReference type="InterPro" id="IPR008030">
    <property type="entry name" value="NmrA-like"/>
</dbReference>
<evidence type="ECO:0000259" key="1">
    <source>
        <dbReference type="Pfam" id="PF05368"/>
    </source>
</evidence>
<organism evidence="2 3">
    <name type="scientific">Marinibactrum halimedae</name>
    <dbReference type="NCBI Taxonomy" id="1444977"/>
    <lineage>
        <taxon>Bacteria</taxon>
        <taxon>Pseudomonadati</taxon>
        <taxon>Pseudomonadota</taxon>
        <taxon>Gammaproteobacteria</taxon>
        <taxon>Cellvibrionales</taxon>
        <taxon>Cellvibrionaceae</taxon>
        <taxon>Marinibactrum</taxon>
    </lineage>
</organism>
<dbReference type="Gene3D" id="3.40.50.720">
    <property type="entry name" value="NAD(P)-binding Rossmann-like Domain"/>
    <property type="match status" value="1"/>
</dbReference>
<dbReference type="InterPro" id="IPR036291">
    <property type="entry name" value="NAD(P)-bd_dom_sf"/>
</dbReference>
<dbReference type="PANTHER" id="PTHR43162">
    <property type="match status" value="1"/>
</dbReference>
<dbReference type="SUPFAM" id="SSF51735">
    <property type="entry name" value="NAD(P)-binding Rossmann-fold domains"/>
    <property type="match status" value="1"/>
</dbReference>
<dbReference type="Proteomes" id="UP001156870">
    <property type="component" value="Unassembled WGS sequence"/>
</dbReference>
<accession>A0AA37WLV5</accession>
<dbReference type="RefSeq" id="WP_232595734.1">
    <property type="nucleotide sequence ID" value="NZ_BSPD01000038.1"/>
</dbReference>
<evidence type="ECO:0000313" key="2">
    <source>
        <dbReference type="EMBL" id="GLS26043.1"/>
    </source>
</evidence>
<dbReference type="InterPro" id="IPR051604">
    <property type="entry name" value="Ergot_Alk_Oxidoreductase"/>
</dbReference>
<dbReference type="AlphaFoldDB" id="A0AA37WLV5"/>
<gene>
    <name evidence="2" type="primary">ytfG</name>
    <name evidence="2" type="ORF">GCM10007877_17580</name>
</gene>
<feature type="domain" description="NmrA-like" evidence="1">
    <location>
        <begin position="3"/>
        <end position="282"/>
    </location>
</feature>
<sequence length="296" mass="32392">MSTHNVLVIGATGKVGSEVINQLSTQENINVFAGLRSMARAEEFKSKGVTPVALDLDDADTIPGAVEGIDSLLLLTGYTVDMMKQSKRVIDAAKTAGVKHIVHIGASGNDTTEVSHWGWHKMIEAYIEQQGFDYTHLQPEAFMQNITAFGWLNPNGLVNLLKEAVWSWVDATDVGAIASAALARPEEFKNQVWRLGYDTGSIQHVADTLSKELALNLTTLPLDPNDFYAGVISQGADAAYMACIRDQFLLNGEGKIINADATFDKEAFKQATGRYPTTWTQFIEREKESLLRAVAQ</sequence>
<protein>
    <submittedName>
        <fullName evidence="2">NAD(P)-dependent oxidoreductase</fullName>
    </submittedName>
</protein>